<proteinExistence type="predicted"/>
<evidence type="ECO:0000256" key="2">
    <source>
        <dbReference type="SAM" id="MobiDB-lite"/>
    </source>
</evidence>
<protein>
    <submittedName>
        <fullName evidence="5">Hamartin (inferred by orthology to a human protein)</fullName>
    </submittedName>
</protein>
<reference evidence="3 4" key="2">
    <citation type="submission" date="2018-11" db="EMBL/GenBank/DDBJ databases">
        <authorList>
            <consortium name="Pathogen Informatics"/>
        </authorList>
    </citation>
    <scope>NUCLEOTIDE SEQUENCE [LARGE SCALE GENOMIC DNA]</scope>
</reference>
<dbReference type="GO" id="GO:0032007">
    <property type="term" value="P:negative regulation of TOR signaling"/>
    <property type="evidence" value="ECO:0007669"/>
    <property type="project" value="TreeGrafter"/>
</dbReference>
<dbReference type="Pfam" id="PF04388">
    <property type="entry name" value="Hamartin"/>
    <property type="match status" value="1"/>
</dbReference>
<feature type="compositionally biased region" description="Polar residues" evidence="2">
    <location>
        <begin position="391"/>
        <end position="416"/>
    </location>
</feature>
<gene>
    <name evidence="3" type="ORF">NBR_LOCUS8279</name>
</gene>
<evidence type="ECO:0000256" key="1">
    <source>
        <dbReference type="SAM" id="Coils"/>
    </source>
</evidence>
<feature type="region of interest" description="Disordered" evidence="2">
    <location>
        <begin position="321"/>
        <end position="347"/>
    </location>
</feature>
<name>A0A158QYC4_NIPBR</name>
<dbReference type="GO" id="GO:0033596">
    <property type="term" value="C:TSC1-TSC2 complex"/>
    <property type="evidence" value="ECO:0007669"/>
    <property type="project" value="TreeGrafter"/>
</dbReference>
<feature type="compositionally biased region" description="Polar residues" evidence="2">
    <location>
        <begin position="423"/>
        <end position="434"/>
    </location>
</feature>
<dbReference type="PANTHER" id="PTHR15154:SF2">
    <property type="entry name" value="HAMARTIN"/>
    <property type="match status" value="1"/>
</dbReference>
<sequence>MTDIQRQINLLESQDSRVSDDARQALSLQLDLGNGIHQVVHYYGKTHSNRALDLLCKIVEPHDKTFLDSLYDSIKEKKIMATLDLLGQIVQTAPSWTPKIALHPVFKAILQHSVTTKELVECVGVLLFAAALLPHCSTFPPEVLNALFYTFIESCHTYRYKWLALDTKKSSDCWERADVAHIAFAIREFFHAIYGIYPTNFISYLRNHFVDKNGTTKSKEVATYVICPLLASVRVHPNLILVGKDKELSKDRWHQRESHDFLDDSRRVIIGKIPINAINDGFDVSSEPESPPPAPVDAFQLFPSVMSQDYCEWRNDESDNDLLSALNTPPHTNPSLQSQKRNTVDEEWSPLVITTDEKGEQPEEAEEAVNCLTPTLDLPGSANEEPLQQVLIPSTTKRPSPVARSSTAQPQGNTQPVLRDSDTTPNNDNSECTRNRFSIGSFFSKLNRMRVSSCPDVISENRTPAGLARAEIGAKMRQENLLERFPYLRLIQPLGTEHYVEIEANLENEHEKRRVTYMEKSRNFHECLKEFGLADRLPGRIYDDMTHITNGLPMEKQRDILRARLVLVNQHLLYERSCRLLHANRNRRLFGRIKLQKVTDAELEQLKENLHVVHGERMELIAALSSLRRSINHEKRDRLATEGELLDRLREAEAEHYSLKENTHEIASQKELIDSEAKKWKSQVEHYRRRIDDAEEQTRLLQLQLIPLESKIYDLRKAQTVNQLLRDQIRLLETRCENEPYLRFGQRSDRRERQTKKEIEHLESELISERNISEEYRVRAQEWEQLCKAESMRSTELKGLLDRATNLLREQKDAAEQKFLSLQAVVRKQEEHILDLYRRAEERDDALKRLRSGGVSSAEFLPVARIPSEIRSFDSSM</sequence>
<dbReference type="InterPro" id="IPR007483">
    <property type="entry name" value="Hamartin"/>
</dbReference>
<feature type="compositionally biased region" description="Polar residues" evidence="2">
    <location>
        <begin position="325"/>
        <end position="341"/>
    </location>
</feature>
<evidence type="ECO:0000313" key="5">
    <source>
        <dbReference type="WBParaSite" id="NBR_0000827801-mRNA-1"/>
    </source>
</evidence>
<organism evidence="5">
    <name type="scientific">Nippostrongylus brasiliensis</name>
    <name type="common">Rat hookworm</name>
    <dbReference type="NCBI Taxonomy" id="27835"/>
    <lineage>
        <taxon>Eukaryota</taxon>
        <taxon>Metazoa</taxon>
        <taxon>Ecdysozoa</taxon>
        <taxon>Nematoda</taxon>
        <taxon>Chromadorea</taxon>
        <taxon>Rhabditida</taxon>
        <taxon>Rhabditina</taxon>
        <taxon>Rhabditomorpha</taxon>
        <taxon>Strongyloidea</taxon>
        <taxon>Heligmosomidae</taxon>
        <taxon>Nippostrongylus</taxon>
    </lineage>
</organism>
<feature type="coiled-coil region" evidence="1">
    <location>
        <begin position="677"/>
        <end position="735"/>
    </location>
</feature>
<dbReference type="STRING" id="27835.A0A158QYC4"/>
<evidence type="ECO:0000313" key="4">
    <source>
        <dbReference type="Proteomes" id="UP000271162"/>
    </source>
</evidence>
<dbReference type="GO" id="GO:0051726">
    <property type="term" value="P:regulation of cell cycle"/>
    <property type="evidence" value="ECO:0007669"/>
    <property type="project" value="TreeGrafter"/>
</dbReference>
<evidence type="ECO:0000313" key="3">
    <source>
        <dbReference type="EMBL" id="VDL71868.1"/>
    </source>
</evidence>
<keyword evidence="4" id="KW-1185">Reference proteome</keyword>
<dbReference type="PANTHER" id="PTHR15154">
    <property type="entry name" value="HAMARTIN"/>
    <property type="match status" value="1"/>
</dbReference>
<dbReference type="WBParaSite" id="NBR_0000827801-mRNA-1">
    <property type="protein sequence ID" value="NBR_0000827801-mRNA-1"/>
    <property type="gene ID" value="NBR_0000827801"/>
</dbReference>
<feature type="region of interest" description="Disordered" evidence="2">
    <location>
        <begin position="391"/>
        <end position="434"/>
    </location>
</feature>
<dbReference type="Proteomes" id="UP000271162">
    <property type="component" value="Unassembled WGS sequence"/>
</dbReference>
<keyword evidence="1" id="KW-0175">Coiled coil</keyword>
<accession>A0A158QYC4</accession>
<dbReference type="EMBL" id="UYSL01019985">
    <property type="protein sequence ID" value="VDL71868.1"/>
    <property type="molecule type" value="Genomic_DNA"/>
</dbReference>
<dbReference type="AlphaFoldDB" id="A0A158QYC4"/>
<reference evidence="5" key="1">
    <citation type="submission" date="2016-04" db="UniProtKB">
        <authorList>
            <consortium name="WormBaseParasite"/>
        </authorList>
    </citation>
    <scope>IDENTIFICATION</scope>
</reference>
<dbReference type="OMA" id="PEPYEFI"/>